<keyword evidence="1" id="KW-0175">Coiled coil</keyword>
<evidence type="ECO:0000313" key="4">
    <source>
        <dbReference type="Proteomes" id="UP001530293"/>
    </source>
</evidence>
<evidence type="ECO:0000256" key="2">
    <source>
        <dbReference type="SAM" id="MobiDB-lite"/>
    </source>
</evidence>
<feature type="compositionally biased region" description="Polar residues" evidence="2">
    <location>
        <begin position="646"/>
        <end position="666"/>
    </location>
</feature>
<evidence type="ECO:0000256" key="1">
    <source>
        <dbReference type="SAM" id="Coils"/>
    </source>
</evidence>
<feature type="coiled-coil region" evidence="1">
    <location>
        <begin position="672"/>
        <end position="720"/>
    </location>
</feature>
<comment type="caution">
    <text evidence="3">The sequence shown here is derived from an EMBL/GenBank/DDBJ whole genome shotgun (WGS) entry which is preliminary data.</text>
</comment>
<dbReference type="Proteomes" id="UP001530293">
    <property type="component" value="Unassembled WGS sequence"/>
</dbReference>
<protein>
    <submittedName>
        <fullName evidence="3">Uncharacterized protein</fullName>
    </submittedName>
</protein>
<feature type="region of interest" description="Disordered" evidence="2">
    <location>
        <begin position="643"/>
        <end position="666"/>
    </location>
</feature>
<sequence>MIPQLTLPSSPDQSQVFHSELPSECNIYLSSIRCMCRNHSASQHQQGNPVPIMKFATERHSVALMQDIEMGSYSLFSARLPQLKSAAKKRTATKKNSMINEPESSVDTCLAHSSIVLEDCVATPAAPAQSTTELSMEVFAMMRTTEKQDGSCKDPSSTTPRSNAFSEAAGGELVSGRRISTDASTIISTASTLKQHDVTAGENTTSVKFYLMVKVRGGLLEQQDDSQPNASSRTSFKEIIPLDFRPISVHAAALHVISSTTKTSNDNHLNNSSSTAVGIFVASVDDNRLRLFIAQTEEMQSRKTKGTKSDARCFISVILNDTASSPSEMQGLASHDNIGESLVFSTPIMAMDSYVTEEECQTGDREKIVTKVNRLAIACYDGTLRILTYRMVNQRGDKDGNDSPYQFCTIRCSRFIVDGPVVSLQFGVANCASRMLSLAETPSLYLVAGSLCGFVCVFYEALLPPSSKQNSEHMTCDRFFDGPMLVIDGLDDGQQEGYMDCVTSVHVSCHSDTQQIMVGTQNGRVLILQQCDKERMGWERIETDAIFNRQERDQSQHRIDERRKHISQLETEKECMVMKARDLHIAISELKNESDDAANENEFTTETVDPSSLVSEIGVGKDLDATLEDPHVDESVNCVGDEANTVEPSFSNNNTISDSPTSNSEPEIQTATNMAHIKLASLEQNIAEMESKISELSADLVMLERRRAECAEKAESLSARLLHSINLRKLHRYEILREYQFPYPIHGIDSSYLVGDRNRQEFVVTTMKSIHVRLIDKVALAEEKSTNIRVE</sequence>
<organism evidence="3 4">
    <name type="scientific">Discostella pseudostelligera</name>
    <dbReference type="NCBI Taxonomy" id="259834"/>
    <lineage>
        <taxon>Eukaryota</taxon>
        <taxon>Sar</taxon>
        <taxon>Stramenopiles</taxon>
        <taxon>Ochrophyta</taxon>
        <taxon>Bacillariophyta</taxon>
        <taxon>Coscinodiscophyceae</taxon>
        <taxon>Thalassiosirophycidae</taxon>
        <taxon>Stephanodiscales</taxon>
        <taxon>Stephanodiscaceae</taxon>
        <taxon>Discostella</taxon>
    </lineage>
</organism>
<accession>A0ABD3M0N4</accession>
<keyword evidence="4" id="KW-1185">Reference proteome</keyword>
<feature type="coiled-coil region" evidence="1">
    <location>
        <begin position="580"/>
        <end position="607"/>
    </location>
</feature>
<dbReference type="AlphaFoldDB" id="A0ABD3M0N4"/>
<feature type="region of interest" description="Disordered" evidence="2">
    <location>
        <begin position="146"/>
        <end position="170"/>
    </location>
</feature>
<proteinExistence type="predicted"/>
<dbReference type="EMBL" id="JALLBG020000272">
    <property type="protein sequence ID" value="KAL3757157.1"/>
    <property type="molecule type" value="Genomic_DNA"/>
</dbReference>
<evidence type="ECO:0000313" key="3">
    <source>
        <dbReference type="EMBL" id="KAL3757157.1"/>
    </source>
</evidence>
<gene>
    <name evidence="3" type="ORF">ACHAWU_004589</name>
</gene>
<name>A0ABD3M0N4_9STRA</name>
<reference evidence="3 4" key="1">
    <citation type="submission" date="2024-10" db="EMBL/GenBank/DDBJ databases">
        <title>Updated reference genomes for cyclostephanoid diatoms.</title>
        <authorList>
            <person name="Roberts W.R."/>
            <person name="Alverson A.J."/>
        </authorList>
    </citation>
    <scope>NUCLEOTIDE SEQUENCE [LARGE SCALE GENOMIC DNA]</scope>
    <source>
        <strain evidence="3 4">AJA232-27</strain>
    </source>
</reference>
<feature type="compositionally biased region" description="Polar residues" evidence="2">
    <location>
        <begin position="154"/>
        <end position="165"/>
    </location>
</feature>